<dbReference type="Proteomes" id="UP000724874">
    <property type="component" value="Unassembled WGS sequence"/>
</dbReference>
<protein>
    <submittedName>
        <fullName evidence="2">Uncharacterized protein</fullName>
    </submittedName>
</protein>
<feature type="signal peptide" evidence="1">
    <location>
        <begin position="1"/>
        <end position="20"/>
    </location>
</feature>
<keyword evidence="3" id="KW-1185">Reference proteome</keyword>
<reference evidence="2" key="1">
    <citation type="submission" date="2020-11" db="EMBL/GenBank/DDBJ databases">
        <authorList>
            <consortium name="DOE Joint Genome Institute"/>
            <person name="Ahrendt S."/>
            <person name="Riley R."/>
            <person name="Andreopoulos W."/>
            <person name="LaButti K."/>
            <person name="Pangilinan J."/>
            <person name="Ruiz-duenas F.J."/>
            <person name="Barrasa J.M."/>
            <person name="Sanchez-Garcia M."/>
            <person name="Camarero S."/>
            <person name="Miyauchi S."/>
            <person name="Serrano A."/>
            <person name="Linde D."/>
            <person name="Babiker R."/>
            <person name="Drula E."/>
            <person name="Ayuso-Fernandez I."/>
            <person name="Pacheco R."/>
            <person name="Padilla G."/>
            <person name="Ferreira P."/>
            <person name="Barriuso J."/>
            <person name="Kellner H."/>
            <person name="Castanera R."/>
            <person name="Alfaro M."/>
            <person name="Ramirez L."/>
            <person name="Pisabarro A.G."/>
            <person name="Kuo A."/>
            <person name="Tritt A."/>
            <person name="Lipzen A."/>
            <person name="He G."/>
            <person name="Yan M."/>
            <person name="Ng V."/>
            <person name="Cullen D."/>
            <person name="Martin F."/>
            <person name="Rosso M.-N."/>
            <person name="Henrissat B."/>
            <person name="Hibbett D."/>
            <person name="Martinez A.T."/>
            <person name="Grigoriev I.V."/>
        </authorList>
    </citation>
    <scope>NUCLEOTIDE SEQUENCE</scope>
    <source>
        <strain evidence="2">AH 44721</strain>
    </source>
</reference>
<comment type="caution">
    <text evidence="2">The sequence shown here is derived from an EMBL/GenBank/DDBJ whole genome shotgun (WGS) entry which is preliminary data.</text>
</comment>
<gene>
    <name evidence="2" type="ORF">CPB84DRAFT_1142459</name>
</gene>
<evidence type="ECO:0000256" key="1">
    <source>
        <dbReference type="SAM" id="SignalP"/>
    </source>
</evidence>
<name>A0A9P5NMQ1_GYMJU</name>
<accession>A0A9P5NMQ1</accession>
<feature type="chain" id="PRO_5040198922" evidence="1">
    <location>
        <begin position="21"/>
        <end position="145"/>
    </location>
</feature>
<dbReference type="EMBL" id="JADNYJ010000053">
    <property type="protein sequence ID" value="KAF8899502.1"/>
    <property type="molecule type" value="Genomic_DNA"/>
</dbReference>
<evidence type="ECO:0000313" key="2">
    <source>
        <dbReference type="EMBL" id="KAF8899502.1"/>
    </source>
</evidence>
<organism evidence="2 3">
    <name type="scientific">Gymnopilus junonius</name>
    <name type="common">Spectacular rustgill mushroom</name>
    <name type="synonym">Gymnopilus spectabilis subsp. junonius</name>
    <dbReference type="NCBI Taxonomy" id="109634"/>
    <lineage>
        <taxon>Eukaryota</taxon>
        <taxon>Fungi</taxon>
        <taxon>Dikarya</taxon>
        <taxon>Basidiomycota</taxon>
        <taxon>Agaricomycotina</taxon>
        <taxon>Agaricomycetes</taxon>
        <taxon>Agaricomycetidae</taxon>
        <taxon>Agaricales</taxon>
        <taxon>Agaricineae</taxon>
        <taxon>Hymenogastraceae</taxon>
        <taxon>Gymnopilus</taxon>
    </lineage>
</organism>
<sequence>MWCLLLVVSSYYLSLSGSLGAIYPPSFFSSWNALSFLIARLLHSVNVMDGLKSFAFKLDLETEVFSPWMIIRSPGVTVLEGAIARDHGTCIGLTMASQIYGVQKQVLLILLLSRVRLASYSTNLVLSLRTASESHDLGVHHQGSK</sequence>
<proteinExistence type="predicted"/>
<evidence type="ECO:0000313" key="3">
    <source>
        <dbReference type="Proteomes" id="UP000724874"/>
    </source>
</evidence>
<keyword evidence="1" id="KW-0732">Signal</keyword>
<dbReference type="AlphaFoldDB" id="A0A9P5NMQ1"/>